<dbReference type="PROSITE" id="PS01091">
    <property type="entry name" value="TATD_3"/>
    <property type="match status" value="1"/>
</dbReference>
<reference evidence="6 7" key="1">
    <citation type="journal article" date="2017" name="Environ. Microbiol.">
        <title>Decay of the glycolytic pathway and adaptation to intranuclear parasitism within Enterocytozoonidae microsporidia.</title>
        <authorList>
            <person name="Wiredu Boakye D."/>
            <person name="Jaroenlak P."/>
            <person name="Prachumwat A."/>
            <person name="Williams T.A."/>
            <person name="Bateman K.S."/>
            <person name="Itsathitphaisarn O."/>
            <person name="Sritunyalucksana K."/>
            <person name="Paszkiewicz K.H."/>
            <person name="Moore K.A."/>
            <person name="Stentiford G.D."/>
            <person name="Williams B.A."/>
        </authorList>
    </citation>
    <scope>NUCLEOTIDE SEQUENCE [LARGE SCALE GENOMIC DNA]</scope>
    <source>
        <strain evidence="6 7">GB1</strain>
    </source>
</reference>
<dbReference type="InterPro" id="IPR001130">
    <property type="entry name" value="TatD-like"/>
</dbReference>
<protein>
    <submittedName>
        <fullName evidence="6">TATD1</fullName>
    </submittedName>
</protein>
<dbReference type="GO" id="GO:0046872">
    <property type="term" value="F:metal ion binding"/>
    <property type="evidence" value="ECO:0007669"/>
    <property type="project" value="UniProtKB-KW"/>
</dbReference>
<evidence type="ECO:0000313" key="6">
    <source>
        <dbReference type="EMBL" id="ORD93996.1"/>
    </source>
</evidence>
<feature type="binding site" evidence="5">
    <location>
        <position position="130"/>
    </location>
    <ligand>
        <name>a divalent metal cation</name>
        <dbReference type="ChEBI" id="CHEBI:60240"/>
        <label>2</label>
    </ligand>
</feature>
<dbReference type="Proteomes" id="UP000192639">
    <property type="component" value="Unassembled WGS sequence"/>
</dbReference>
<keyword evidence="7" id="KW-1185">Reference proteome</keyword>
<dbReference type="OrthoDB" id="6079689at2759"/>
<accession>A0A1Y1S6D2</accession>
<dbReference type="InterPro" id="IPR050891">
    <property type="entry name" value="TatD-type_Hydrolase"/>
</dbReference>
<feature type="binding site" evidence="5">
    <location>
        <position position="199"/>
    </location>
    <ligand>
        <name>a divalent metal cation</name>
        <dbReference type="ChEBI" id="CHEBI:60240"/>
        <label>1</label>
    </ligand>
</feature>
<dbReference type="InterPro" id="IPR032466">
    <property type="entry name" value="Metal_Hydrolase"/>
</dbReference>
<dbReference type="PANTHER" id="PTHR10060:SF15">
    <property type="entry name" value="DEOXYRIBONUCLEASE TATDN1"/>
    <property type="match status" value="1"/>
</dbReference>
<dbReference type="SUPFAM" id="SSF51556">
    <property type="entry name" value="Metallo-dependent hydrolases"/>
    <property type="match status" value="1"/>
</dbReference>
<comment type="similarity">
    <text evidence="1">Belongs to the metallo-dependent hydrolases superfamily. TatD-type hydrolase family.</text>
</comment>
<dbReference type="Gene3D" id="3.20.20.140">
    <property type="entry name" value="Metal-dependent hydrolases"/>
    <property type="match status" value="1"/>
</dbReference>
<evidence type="ECO:0000256" key="5">
    <source>
        <dbReference type="PIRSR" id="PIRSR005902-1"/>
    </source>
</evidence>
<evidence type="ECO:0000256" key="3">
    <source>
        <dbReference type="ARBA" id="ARBA00022723"/>
    </source>
</evidence>
<dbReference type="InterPro" id="IPR018228">
    <property type="entry name" value="DNase_TatD-rel_CS"/>
</dbReference>
<keyword evidence="2" id="KW-0540">Nuclease</keyword>
<proteinExistence type="inferred from homology"/>
<evidence type="ECO:0000256" key="2">
    <source>
        <dbReference type="ARBA" id="ARBA00022722"/>
    </source>
</evidence>
<dbReference type="Pfam" id="PF01026">
    <property type="entry name" value="TatD_DNase"/>
    <property type="match status" value="1"/>
</dbReference>
<evidence type="ECO:0000256" key="4">
    <source>
        <dbReference type="ARBA" id="ARBA00022801"/>
    </source>
</evidence>
<dbReference type="VEuPathDB" id="MicrosporidiaDB:ECANGB1_1286"/>
<evidence type="ECO:0000313" key="7">
    <source>
        <dbReference type="Proteomes" id="UP000192639"/>
    </source>
</evidence>
<name>A0A1Y1S6D2_9MICR</name>
<organism evidence="6 7">
    <name type="scientific">Enterospora canceri</name>
    <dbReference type="NCBI Taxonomy" id="1081671"/>
    <lineage>
        <taxon>Eukaryota</taxon>
        <taxon>Fungi</taxon>
        <taxon>Fungi incertae sedis</taxon>
        <taxon>Microsporidia</taxon>
        <taxon>Enterocytozoonidae</taxon>
        <taxon>Enterospora</taxon>
    </lineage>
</organism>
<keyword evidence="3 5" id="KW-0479">Metal-binding</keyword>
<feature type="binding site" evidence="5">
    <location>
        <position position="153"/>
    </location>
    <ligand>
        <name>a divalent metal cation</name>
        <dbReference type="ChEBI" id="CHEBI:60240"/>
        <label>2</label>
    </ligand>
</feature>
<gene>
    <name evidence="6" type="primary">TATD1</name>
    <name evidence="6" type="ORF">ECANGB1_1286</name>
</gene>
<dbReference type="PIRSF" id="PIRSF005902">
    <property type="entry name" value="DNase_TatD"/>
    <property type="match status" value="1"/>
</dbReference>
<evidence type="ECO:0000256" key="1">
    <source>
        <dbReference type="ARBA" id="ARBA00009275"/>
    </source>
</evidence>
<keyword evidence="4" id="KW-0378">Hydrolase</keyword>
<dbReference type="AlphaFoldDB" id="A0A1Y1S6D2"/>
<dbReference type="GO" id="GO:0008296">
    <property type="term" value="F:3'-5'-DNA exonuclease activity"/>
    <property type="evidence" value="ECO:0007669"/>
    <property type="project" value="TreeGrafter"/>
</dbReference>
<dbReference type="GO" id="GO:0005829">
    <property type="term" value="C:cytosol"/>
    <property type="evidence" value="ECO:0007669"/>
    <property type="project" value="TreeGrafter"/>
</dbReference>
<feature type="binding site" evidence="5">
    <location>
        <position position="96"/>
    </location>
    <ligand>
        <name>a divalent metal cation</name>
        <dbReference type="ChEBI" id="CHEBI:60240"/>
        <label>1</label>
    </ligand>
</feature>
<dbReference type="CDD" id="cd01310">
    <property type="entry name" value="TatD_DNAse"/>
    <property type="match status" value="1"/>
</dbReference>
<comment type="caution">
    <text evidence="6">The sequence shown here is derived from an EMBL/GenBank/DDBJ whole genome shotgun (WGS) entry which is preliminary data.</text>
</comment>
<dbReference type="PANTHER" id="PTHR10060">
    <property type="entry name" value="TATD FAMILY DEOXYRIBONUCLEASE"/>
    <property type="match status" value="1"/>
</dbReference>
<sequence>MRETRVFDIAVNPTYYKKDALDKIMDRATENEVTCLFIGCDMESSTKVLELCKEYKAVMCAGVHPNHIDKDEAESGLDNLSDFILSNREHVVAIGECGLDYCRSGNKMDQKRVFRRQLELYGMNVPYLFHQRDAFDDFYKMIRVYPGITGVVHSYTGTIKEAKKLVELGLYIGLNGCSLRQNTDLAAQLPIDRILVETDSPFCLIRKSYAASEYVSVRKAKENEPSFISDVIEVIAGVKRMSYESVQEAVKENTVRLLFKK</sequence>
<dbReference type="EMBL" id="LWDP01000036">
    <property type="protein sequence ID" value="ORD93996.1"/>
    <property type="molecule type" value="Genomic_DNA"/>
</dbReference>